<evidence type="ECO:0008006" key="4">
    <source>
        <dbReference type="Google" id="ProtNLM"/>
    </source>
</evidence>
<dbReference type="OrthoDB" id="4381353at2"/>
<accession>A0A3N4GHU4</accession>
<keyword evidence="1" id="KW-1133">Transmembrane helix</keyword>
<keyword evidence="3" id="KW-1185">Reference proteome</keyword>
<evidence type="ECO:0000313" key="2">
    <source>
        <dbReference type="EMBL" id="RPA62342.1"/>
    </source>
</evidence>
<dbReference type="RefSeq" id="WP_123928950.1">
    <property type="nucleotide sequence ID" value="NZ_JBPSDP010000005.1"/>
</dbReference>
<evidence type="ECO:0000256" key="1">
    <source>
        <dbReference type="SAM" id="Phobius"/>
    </source>
</evidence>
<feature type="transmembrane region" description="Helical" evidence="1">
    <location>
        <begin position="7"/>
        <end position="30"/>
    </location>
</feature>
<comment type="caution">
    <text evidence="2">The sequence shown here is derived from an EMBL/GenBank/DDBJ whole genome shotgun (WGS) entry which is preliminary data.</text>
</comment>
<protein>
    <recommendedName>
        <fullName evidence="4">Alkaline shock response membrane anchor protein AmaP</fullName>
    </recommendedName>
</protein>
<dbReference type="Proteomes" id="UP000267536">
    <property type="component" value="Unassembled WGS sequence"/>
</dbReference>
<sequence length="185" mass="20018">MNRRPAILHRLTVAVIGLALVVVGVGAIGWKLDITPIHDWVDHLDPTWASRTTAENWWWAVLLGVVVIAVVWGFALLVTASRPGRVDDLTLTGSGAEGTLTVPPKLIAAAVADDLSGRTMFDKASVRALDDRGRSIIRIDVTAPPRYSYDEIAEVLGPAVEDIRRAVDGADIHVQALVHLQNPSR</sequence>
<name>A0A3N4GHU4_9ACTN</name>
<proteinExistence type="predicted"/>
<reference evidence="2 3" key="1">
    <citation type="submission" date="2018-11" db="EMBL/GenBank/DDBJ databases">
        <title>Draft genome sequence of Gordonia sp. RS15-1S isolated from rice stems.</title>
        <authorList>
            <person name="Muangham S."/>
        </authorList>
    </citation>
    <scope>NUCLEOTIDE SEQUENCE [LARGE SCALE GENOMIC DNA]</scope>
    <source>
        <strain evidence="2 3">RS15-1S</strain>
    </source>
</reference>
<keyword evidence="1" id="KW-0812">Transmembrane</keyword>
<feature type="transmembrane region" description="Helical" evidence="1">
    <location>
        <begin position="57"/>
        <end position="78"/>
    </location>
</feature>
<dbReference type="EMBL" id="RKMH01000006">
    <property type="protein sequence ID" value="RPA62342.1"/>
    <property type="molecule type" value="Genomic_DNA"/>
</dbReference>
<dbReference type="AlphaFoldDB" id="A0A3N4GHU4"/>
<organism evidence="2 3">
    <name type="scientific">Gordonia oryzae</name>
    <dbReference type="NCBI Taxonomy" id="2487349"/>
    <lineage>
        <taxon>Bacteria</taxon>
        <taxon>Bacillati</taxon>
        <taxon>Actinomycetota</taxon>
        <taxon>Actinomycetes</taxon>
        <taxon>Mycobacteriales</taxon>
        <taxon>Gordoniaceae</taxon>
        <taxon>Gordonia</taxon>
    </lineage>
</organism>
<keyword evidence="1" id="KW-0472">Membrane</keyword>
<gene>
    <name evidence="2" type="ORF">EF294_10125</name>
</gene>
<evidence type="ECO:0000313" key="3">
    <source>
        <dbReference type="Proteomes" id="UP000267536"/>
    </source>
</evidence>